<evidence type="ECO:0000256" key="1">
    <source>
        <dbReference type="SAM" id="Phobius"/>
    </source>
</evidence>
<keyword evidence="1" id="KW-1133">Transmembrane helix</keyword>
<sequence>MIKAMSMLTNLITISPELAQSLIKIVTISSVIFGVLTGLGAGLTFACQSILDAENDKKIAIAEKNASEARLQSEIVKNSIKWRELNEKQYKSLRDFAKENPRNVVFRIPNGDPEALYYANSIANSLNDAGVKVFKLYNFSTIEVNSLVLASKDMDDAFNYTRLFSNMGIESQMIDTKKNGLPKLAGISAGDIPEGAESWIQIFIPSRLPPRFNP</sequence>
<protein>
    <submittedName>
        <fullName evidence="2">Uncharacterized protein</fullName>
    </submittedName>
</protein>
<dbReference type="Proteomes" id="UP000644588">
    <property type="component" value="Unassembled WGS sequence"/>
</dbReference>
<evidence type="ECO:0000313" key="2">
    <source>
        <dbReference type="EMBL" id="MBF0883630.1"/>
    </source>
</evidence>
<name>A0ABR9YQ97_9PROT</name>
<feature type="transmembrane region" description="Helical" evidence="1">
    <location>
        <begin position="21"/>
        <end position="46"/>
    </location>
</feature>
<dbReference type="EMBL" id="JABCQF010000011">
    <property type="protein sequence ID" value="MBF0883630.1"/>
    <property type="molecule type" value="Genomic_DNA"/>
</dbReference>
<dbReference type="RefSeq" id="WP_194265431.1">
    <property type="nucleotide sequence ID" value="NZ_JABCQF010000011.1"/>
</dbReference>
<keyword evidence="3" id="KW-1185">Reference proteome</keyword>
<accession>A0ABR9YQ97</accession>
<evidence type="ECO:0000313" key="3">
    <source>
        <dbReference type="Proteomes" id="UP000644588"/>
    </source>
</evidence>
<reference evidence="2" key="2">
    <citation type="submission" date="2020-11" db="EMBL/GenBank/DDBJ databases">
        <title>Description of novel Gluconobacter species.</title>
        <authorList>
            <person name="Cleenwerck I."/>
            <person name="Cnockaert M."/>
            <person name="Borremans W."/>
            <person name="Wieme A.D."/>
            <person name="De Vuyst L."/>
            <person name="Vandamme P."/>
        </authorList>
    </citation>
    <scope>NUCLEOTIDE SEQUENCE</scope>
    <source>
        <strain evidence="2">R-71646</strain>
    </source>
</reference>
<proteinExistence type="predicted"/>
<reference evidence="2" key="1">
    <citation type="submission" date="2020-04" db="EMBL/GenBank/DDBJ databases">
        <authorList>
            <person name="Sombolestani A."/>
        </authorList>
    </citation>
    <scope>NUCLEOTIDE SEQUENCE</scope>
    <source>
        <strain evidence="2">R-71646</strain>
    </source>
</reference>
<gene>
    <name evidence="2" type="ORF">HKD31_12890</name>
</gene>
<comment type="caution">
    <text evidence="2">The sequence shown here is derived from an EMBL/GenBank/DDBJ whole genome shotgun (WGS) entry which is preliminary data.</text>
</comment>
<keyword evidence="1" id="KW-0812">Transmembrane</keyword>
<keyword evidence="1" id="KW-0472">Membrane</keyword>
<organism evidence="2 3">
    <name type="scientific">Gluconobacter potus</name>
    <dbReference type="NCBI Taxonomy" id="2724927"/>
    <lineage>
        <taxon>Bacteria</taxon>
        <taxon>Pseudomonadati</taxon>
        <taxon>Pseudomonadota</taxon>
        <taxon>Alphaproteobacteria</taxon>
        <taxon>Acetobacterales</taxon>
        <taxon>Acetobacteraceae</taxon>
        <taxon>Gluconobacter</taxon>
    </lineage>
</organism>